<dbReference type="Gene3D" id="3.30.70.920">
    <property type="match status" value="1"/>
</dbReference>
<dbReference type="InterPro" id="IPR019888">
    <property type="entry name" value="Tscrpt_reg_AsnC-like"/>
</dbReference>
<dbReference type="GO" id="GO:0005829">
    <property type="term" value="C:cytosol"/>
    <property type="evidence" value="ECO:0007669"/>
    <property type="project" value="TreeGrafter"/>
</dbReference>
<dbReference type="SUPFAM" id="SSF54909">
    <property type="entry name" value="Dimeric alpha+beta barrel"/>
    <property type="match status" value="2"/>
</dbReference>
<dbReference type="EMBL" id="CP122566">
    <property type="protein sequence ID" value="WGH92430.1"/>
    <property type="molecule type" value="Genomic_DNA"/>
</dbReference>
<evidence type="ECO:0000256" key="2">
    <source>
        <dbReference type="ARBA" id="ARBA00023125"/>
    </source>
</evidence>
<evidence type="ECO:0000259" key="4">
    <source>
        <dbReference type="PROSITE" id="PS50956"/>
    </source>
</evidence>
<evidence type="ECO:0000256" key="3">
    <source>
        <dbReference type="ARBA" id="ARBA00023163"/>
    </source>
</evidence>
<dbReference type="Pfam" id="PF13412">
    <property type="entry name" value="HTH_24"/>
    <property type="match status" value="1"/>
</dbReference>
<name>A0AAJ6DBB0_9MICC</name>
<dbReference type="Pfam" id="PF13404">
    <property type="entry name" value="HTH_AsnC-type"/>
    <property type="match status" value="1"/>
</dbReference>
<dbReference type="InterPro" id="IPR011008">
    <property type="entry name" value="Dimeric_a/b-barrel"/>
</dbReference>
<dbReference type="PANTHER" id="PTHR30154:SF34">
    <property type="entry name" value="TRANSCRIPTIONAL REGULATOR AZLB"/>
    <property type="match status" value="1"/>
</dbReference>
<keyword evidence="2" id="KW-0238">DNA-binding</keyword>
<keyword evidence="1" id="KW-0805">Transcription regulation</keyword>
<organism evidence="5 6">
    <name type="scientific">Auritidibacter ignavus</name>
    <dbReference type="NCBI Taxonomy" id="678932"/>
    <lineage>
        <taxon>Bacteria</taxon>
        <taxon>Bacillati</taxon>
        <taxon>Actinomycetota</taxon>
        <taxon>Actinomycetes</taxon>
        <taxon>Micrococcales</taxon>
        <taxon>Micrococcaceae</taxon>
        <taxon>Auritidibacter</taxon>
    </lineage>
</organism>
<evidence type="ECO:0000313" key="5">
    <source>
        <dbReference type="EMBL" id="WGH92430.1"/>
    </source>
</evidence>
<keyword evidence="3" id="KW-0804">Transcription</keyword>
<keyword evidence="6" id="KW-1185">Reference proteome</keyword>
<dbReference type="PRINTS" id="PR00033">
    <property type="entry name" value="HTHASNC"/>
</dbReference>
<dbReference type="Proteomes" id="UP001224674">
    <property type="component" value="Chromosome"/>
</dbReference>
<dbReference type="InterPro" id="IPR036390">
    <property type="entry name" value="WH_DNA-bd_sf"/>
</dbReference>
<dbReference type="Gene3D" id="1.10.10.10">
    <property type="entry name" value="Winged helix-like DNA-binding domain superfamily/Winged helix DNA-binding domain"/>
    <property type="match status" value="2"/>
</dbReference>
<dbReference type="SMART" id="SM00344">
    <property type="entry name" value="HTH_ASNC"/>
    <property type="match status" value="2"/>
</dbReference>
<reference evidence="5 6" key="1">
    <citation type="submission" date="2023-03" db="EMBL/GenBank/DDBJ databases">
        <title>Complete genome sequences of several Auritidibacter ignavus strains isolated from ear infections.</title>
        <authorList>
            <person name="Baehr T."/>
            <person name="Baumhoegger A.M."/>
        </authorList>
    </citation>
    <scope>NUCLEOTIDE SEQUENCE [LARGE SCALE GENOMIC DNA]</scope>
    <source>
        <strain evidence="5 6">BABAE-6</strain>
    </source>
</reference>
<sequence length="302" mass="32585">MTPDLDDALIQALREDGRATYRQLATRLGVPRSLVSTRVRALLDSGEMRIVAAADPAFVGDRALAHVSITGQGDLTGLTEGLCARPEIPLVSATSGPVDLVAEIRATDQTALRETLCWIRGLPGADTVRVNLYTDVIRGTFASHFTGEVTVDDIDAALIEQLNVDGRTSYRDLAERVRLSQTAVRARVHRMLQARILKISAVVRQDAGSARVKVGVGLNLGGDESSVLTTLANSPETEFTALTLGGYDLIATVSGGSPPELFARLERLRALDAVHRMTTWFHLHTVKEDYGRSVSSLSSLRS</sequence>
<protein>
    <submittedName>
        <fullName evidence="5">AsnC family transcriptional regulator</fullName>
    </submittedName>
</protein>
<dbReference type="PROSITE" id="PS50956">
    <property type="entry name" value="HTH_ASNC_2"/>
    <property type="match status" value="1"/>
</dbReference>
<gene>
    <name evidence="5" type="ORF">QDX21_08880</name>
</gene>
<accession>A0AAJ6DBB0</accession>
<evidence type="ECO:0000313" key="6">
    <source>
        <dbReference type="Proteomes" id="UP001224674"/>
    </source>
</evidence>
<dbReference type="RefSeq" id="WP_279674536.1">
    <property type="nucleotide sequence ID" value="NZ_CP122566.1"/>
</dbReference>
<feature type="domain" description="HTH asnC-type" evidence="4">
    <location>
        <begin position="151"/>
        <end position="210"/>
    </location>
</feature>
<evidence type="ECO:0000256" key="1">
    <source>
        <dbReference type="ARBA" id="ARBA00023015"/>
    </source>
</evidence>
<dbReference type="InterPro" id="IPR036388">
    <property type="entry name" value="WH-like_DNA-bd_sf"/>
</dbReference>
<dbReference type="AlphaFoldDB" id="A0AAJ6DBB0"/>
<proteinExistence type="predicted"/>
<dbReference type="SUPFAM" id="SSF46785">
    <property type="entry name" value="Winged helix' DNA-binding domain"/>
    <property type="match status" value="2"/>
</dbReference>
<dbReference type="PANTHER" id="PTHR30154">
    <property type="entry name" value="LEUCINE-RESPONSIVE REGULATORY PROTEIN"/>
    <property type="match status" value="1"/>
</dbReference>
<dbReference type="InterPro" id="IPR000485">
    <property type="entry name" value="AsnC-type_HTH_dom"/>
</dbReference>
<dbReference type="GO" id="GO:0043200">
    <property type="term" value="P:response to amino acid"/>
    <property type="evidence" value="ECO:0007669"/>
    <property type="project" value="TreeGrafter"/>
</dbReference>
<dbReference type="GO" id="GO:0043565">
    <property type="term" value="F:sequence-specific DNA binding"/>
    <property type="evidence" value="ECO:0007669"/>
    <property type="project" value="InterPro"/>
</dbReference>